<keyword evidence="1" id="KW-0560">Oxidoreductase</keyword>
<dbReference type="Gene3D" id="3.40.605.10">
    <property type="entry name" value="Aldehyde Dehydrogenase, Chain A, domain 1"/>
    <property type="match status" value="1"/>
</dbReference>
<organism evidence="3 4">
    <name type="scientific">Paraburkholderia caballeronis</name>
    <dbReference type="NCBI Taxonomy" id="416943"/>
    <lineage>
        <taxon>Bacteria</taxon>
        <taxon>Pseudomonadati</taxon>
        <taxon>Pseudomonadota</taxon>
        <taxon>Betaproteobacteria</taxon>
        <taxon>Burkholderiales</taxon>
        <taxon>Burkholderiaceae</taxon>
        <taxon>Paraburkholderia</taxon>
    </lineage>
</organism>
<dbReference type="InterPro" id="IPR016163">
    <property type="entry name" value="Ald_DH_C"/>
</dbReference>
<dbReference type="InterPro" id="IPR016162">
    <property type="entry name" value="Ald_DH_N"/>
</dbReference>
<dbReference type="GO" id="GO:0016620">
    <property type="term" value="F:oxidoreductase activity, acting on the aldehyde or oxo group of donors, NAD or NADP as acceptor"/>
    <property type="evidence" value="ECO:0007669"/>
    <property type="project" value="InterPro"/>
</dbReference>
<evidence type="ECO:0000256" key="1">
    <source>
        <dbReference type="ARBA" id="ARBA00023002"/>
    </source>
</evidence>
<dbReference type="PANTHER" id="PTHR11699">
    <property type="entry name" value="ALDEHYDE DEHYDROGENASE-RELATED"/>
    <property type="match status" value="1"/>
</dbReference>
<keyword evidence="4" id="KW-1185">Reference proteome</keyword>
<dbReference type="InterPro" id="IPR015590">
    <property type="entry name" value="Aldehyde_DH_dom"/>
</dbReference>
<gene>
    <name evidence="3" type="ORF">SAMN05192542_101237</name>
</gene>
<dbReference type="SUPFAM" id="SSF53720">
    <property type="entry name" value="ALDH-like"/>
    <property type="match status" value="1"/>
</dbReference>
<accession>A0A1H7FA05</accession>
<evidence type="ECO:0000259" key="2">
    <source>
        <dbReference type="Pfam" id="PF00171"/>
    </source>
</evidence>
<dbReference type="InterPro" id="IPR016161">
    <property type="entry name" value="Ald_DH/histidinol_DH"/>
</dbReference>
<proteinExistence type="predicted"/>
<dbReference type="Pfam" id="PF00171">
    <property type="entry name" value="Aldedh"/>
    <property type="match status" value="1"/>
</dbReference>
<dbReference type="Proteomes" id="UP000199120">
    <property type="component" value="Unassembled WGS sequence"/>
</dbReference>
<evidence type="ECO:0000313" key="3">
    <source>
        <dbReference type="EMBL" id="SEK22798.1"/>
    </source>
</evidence>
<dbReference type="EMBL" id="FOAJ01000001">
    <property type="protein sequence ID" value="SEK22798.1"/>
    <property type="molecule type" value="Genomic_DNA"/>
</dbReference>
<feature type="domain" description="Aldehyde dehydrogenase" evidence="2">
    <location>
        <begin position="2"/>
        <end position="170"/>
    </location>
</feature>
<protein>
    <submittedName>
        <fullName evidence="3">Phenylacetaldehyde dehydrogenase</fullName>
    </submittedName>
</protein>
<sequence>MSKVTFTGSVPTGIGVGVAAMQAGLKPVTLELGGKHRPGFLRDFPVERTVDGIMEAACLHQREVCASADDVLEALARKLATLKIGSALDESAQFGPLANAAHFGKVMSFFDDARRQHGEIVYGGAAADDAGFVVQPTAIRARSRNDAIMTRETFGPVASFLAYDDEEELLTT</sequence>
<reference evidence="4" key="1">
    <citation type="submission" date="2016-10" db="EMBL/GenBank/DDBJ databases">
        <authorList>
            <person name="Varghese N."/>
            <person name="Submissions S."/>
        </authorList>
    </citation>
    <scope>NUCLEOTIDE SEQUENCE [LARGE SCALE GENOMIC DNA]</scope>
    <source>
        <strain evidence="4">LMG 26416</strain>
    </source>
</reference>
<name>A0A1H7FA05_9BURK</name>
<evidence type="ECO:0000313" key="4">
    <source>
        <dbReference type="Proteomes" id="UP000199120"/>
    </source>
</evidence>
<dbReference type="Gene3D" id="3.40.309.10">
    <property type="entry name" value="Aldehyde Dehydrogenase, Chain A, domain 2"/>
    <property type="match status" value="1"/>
</dbReference>
<dbReference type="AlphaFoldDB" id="A0A1H7FA05"/>